<dbReference type="GO" id="GO:0004843">
    <property type="term" value="F:cysteine-type deubiquitinase activity"/>
    <property type="evidence" value="ECO:0007669"/>
    <property type="project" value="InterPro"/>
</dbReference>
<dbReference type="EMBL" id="JABSTV010001253">
    <property type="protein sequence ID" value="KAH7944093.1"/>
    <property type="molecule type" value="Genomic_DNA"/>
</dbReference>
<comment type="caution">
    <text evidence="2">The sequence shown here is derived from an EMBL/GenBank/DDBJ whole genome shotgun (WGS) entry which is preliminary data.</text>
</comment>
<sequence length="197" mass="22369">MQGVLSWECSSLKLNKIPASSWQLFYCSATTPSTPEKTIQTTAESDELKLQNLVENRRKKSKNRQLLKAPPAKRLGTMCGIAEAFWADNLKHSYFKSCASAMIQRPGMLSISEHKYWSYVRADDIPSVAENGRYKLRALIVHLGAQSTQSGRYVAYSGYEDGKWQKYNDEVLSEIENIDNQLRTPHLLDSIYILITS</sequence>
<dbReference type="Gene3D" id="3.90.70.10">
    <property type="entry name" value="Cysteine proteinases"/>
    <property type="match status" value="1"/>
</dbReference>
<dbReference type="InterPro" id="IPR038765">
    <property type="entry name" value="Papain-like_cys_pep_sf"/>
</dbReference>
<dbReference type="SUPFAM" id="SSF54001">
    <property type="entry name" value="Cysteine proteinases"/>
    <property type="match status" value="1"/>
</dbReference>
<proteinExistence type="predicted"/>
<protein>
    <recommendedName>
        <fullName evidence="1">USP domain-containing protein</fullName>
    </recommendedName>
</protein>
<evidence type="ECO:0000313" key="2">
    <source>
        <dbReference type="EMBL" id="KAH7944093.1"/>
    </source>
</evidence>
<keyword evidence="3" id="KW-1185">Reference proteome</keyword>
<dbReference type="CDD" id="cd02257">
    <property type="entry name" value="Peptidase_C19"/>
    <property type="match status" value="1"/>
</dbReference>
<dbReference type="Proteomes" id="UP000821837">
    <property type="component" value="Unassembled WGS sequence"/>
</dbReference>
<name>A0A9D4SSY8_RHISA</name>
<gene>
    <name evidence="2" type="ORF">HPB52_015451</name>
</gene>
<dbReference type="PROSITE" id="PS50235">
    <property type="entry name" value="USP_3"/>
    <property type="match status" value="1"/>
</dbReference>
<dbReference type="InterPro" id="IPR028889">
    <property type="entry name" value="USP"/>
</dbReference>
<accession>A0A9D4SSY8</accession>
<reference evidence="2" key="1">
    <citation type="journal article" date="2020" name="Cell">
        <title>Large-Scale Comparative Analyses of Tick Genomes Elucidate Their Genetic Diversity and Vector Capacities.</title>
        <authorList>
            <consortium name="Tick Genome and Microbiome Consortium (TIGMIC)"/>
            <person name="Jia N."/>
            <person name="Wang J."/>
            <person name="Shi W."/>
            <person name="Du L."/>
            <person name="Sun Y."/>
            <person name="Zhan W."/>
            <person name="Jiang J.F."/>
            <person name="Wang Q."/>
            <person name="Zhang B."/>
            <person name="Ji P."/>
            <person name="Bell-Sakyi L."/>
            <person name="Cui X.M."/>
            <person name="Yuan T.T."/>
            <person name="Jiang B.G."/>
            <person name="Yang W.F."/>
            <person name="Lam T.T."/>
            <person name="Chang Q.C."/>
            <person name="Ding S.J."/>
            <person name="Wang X.J."/>
            <person name="Zhu J.G."/>
            <person name="Ruan X.D."/>
            <person name="Zhao L."/>
            <person name="Wei J.T."/>
            <person name="Ye R.Z."/>
            <person name="Que T.C."/>
            <person name="Du C.H."/>
            <person name="Zhou Y.H."/>
            <person name="Cheng J.X."/>
            <person name="Dai P.F."/>
            <person name="Guo W.B."/>
            <person name="Han X.H."/>
            <person name="Huang E.J."/>
            <person name="Li L.F."/>
            <person name="Wei W."/>
            <person name="Gao Y.C."/>
            <person name="Liu J.Z."/>
            <person name="Shao H.Z."/>
            <person name="Wang X."/>
            <person name="Wang C.C."/>
            <person name="Yang T.C."/>
            <person name="Huo Q.B."/>
            <person name="Li W."/>
            <person name="Chen H.Y."/>
            <person name="Chen S.E."/>
            <person name="Zhou L.G."/>
            <person name="Ni X.B."/>
            <person name="Tian J.H."/>
            <person name="Sheng Y."/>
            <person name="Liu T."/>
            <person name="Pan Y.S."/>
            <person name="Xia L.Y."/>
            <person name="Li J."/>
            <person name="Zhao F."/>
            <person name="Cao W.C."/>
        </authorList>
    </citation>
    <scope>NUCLEOTIDE SEQUENCE</scope>
    <source>
        <strain evidence="2">Rsan-2018</strain>
    </source>
</reference>
<dbReference type="Pfam" id="PF00443">
    <property type="entry name" value="UCH"/>
    <property type="match status" value="1"/>
</dbReference>
<reference evidence="2" key="2">
    <citation type="submission" date="2021-09" db="EMBL/GenBank/DDBJ databases">
        <authorList>
            <person name="Jia N."/>
            <person name="Wang J."/>
            <person name="Shi W."/>
            <person name="Du L."/>
            <person name="Sun Y."/>
            <person name="Zhan W."/>
            <person name="Jiang J."/>
            <person name="Wang Q."/>
            <person name="Zhang B."/>
            <person name="Ji P."/>
            <person name="Sakyi L.B."/>
            <person name="Cui X."/>
            <person name="Yuan T."/>
            <person name="Jiang B."/>
            <person name="Yang W."/>
            <person name="Lam T.T.-Y."/>
            <person name="Chang Q."/>
            <person name="Ding S."/>
            <person name="Wang X."/>
            <person name="Zhu J."/>
            <person name="Ruan X."/>
            <person name="Zhao L."/>
            <person name="Wei J."/>
            <person name="Que T."/>
            <person name="Du C."/>
            <person name="Cheng J."/>
            <person name="Dai P."/>
            <person name="Han X."/>
            <person name="Huang E."/>
            <person name="Gao Y."/>
            <person name="Liu J."/>
            <person name="Shao H."/>
            <person name="Ye R."/>
            <person name="Li L."/>
            <person name="Wei W."/>
            <person name="Wang X."/>
            <person name="Wang C."/>
            <person name="Huo Q."/>
            <person name="Li W."/>
            <person name="Guo W."/>
            <person name="Chen H."/>
            <person name="Chen S."/>
            <person name="Zhou L."/>
            <person name="Zhou L."/>
            <person name="Ni X."/>
            <person name="Tian J."/>
            <person name="Zhou Y."/>
            <person name="Sheng Y."/>
            <person name="Liu T."/>
            <person name="Pan Y."/>
            <person name="Xia L."/>
            <person name="Li J."/>
            <person name="Zhao F."/>
            <person name="Cao W."/>
        </authorList>
    </citation>
    <scope>NUCLEOTIDE SEQUENCE</scope>
    <source>
        <strain evidence="2">Rsan-2018</strain>
        <tissue evidence="2">Larvae</tissue>
    </source>
</reference>
<dbReference type="GO" id="GO:0016579">
    <property type="term" value="P:protein deubiquitination"/>
    <property type="evidence" value="ECO:0007669"/>
    <property type="project" value="InterPro"/>
</dbReference>
<dbReference type="InterPro" id="IPR001394">
    <property type="entry name" value="Peptidase_C19_UCH"/>
</dbReference>
<organism evidence="2 3">
    <name type="scientific">Rhipicephalus sanguineus</name>
    <name type="common">Brown dog tick</name>
    <name type="synonym">Ixodes sanguineus</name>
    <dbReference type="NCBI Taxonomy" id="34632"/>
    <lineage>
        <taxon>Eukaryota</taxon>
        <taxon>Metazoa</taxon>
        <taxon>Ecdysozoa</taxon>
        <taxon>Arthropoda</taxon>
        <taxon>Chelicerata</taxon>
        <taxon>Arachnida</taxon>
        <taxon>Acari</taxon>
        <taxon>Parasitiformes</taxon>
        <taxon>Ixodida</taxon>
        <taxon>Ixodoidea</taxon>
        <taxon>Ixodidae</taxon>
        <taxon>Rhipicephalinae</taxon>
        <taxon>Rhipicephalus</taxon>
        <taxon>Rhipicephalus</taxon>
    </lineage>
</organism>
<evidence type="ECO:0000259" key="1">
    <source>
        <dbReference type="PROSITE" id="PS50235"/>
    </source>
</evidence>
<dbReference type="AlphaFoldDB" id="A0A9D4SSY8"/>
<feature type="domain" description="USP" evidence="1">
    <location>
        <begin position="1"/>
        <end position="197"/>
    </location>
</feature>
<evidence type="ECO:0000313" key="3">
    <source>
        <dbReference type="Proteomes" id="UP000821837"/>
    </source>
</evidence>